<dbReference type="Pfam" id="PF01882">
    <property type="entry name" value="DUF58"/>
    <property type="match status" value="1"/>
</dbReference>
<dbReference type="InterPro" id="IPR002035">
    <property type="entry name" value="VWF_A"/>
</dbReference>
<evidence type="ECO:0000313" key="3">
    <source>
        <dbReference type="Proteomes" id="UP000252355"/>
    </source>
</evidence>
<evidence type="ECO:0000259" key="1">
    <source>
        <dbReference type="SMART" id="SM00327"/>
    </source>
</evidence>
<dbReference type="EMBL" id="QOQW01000018">
    <property type="protein sequence ID" value="RCK78885.1"/>
    <property type="molecule type" value="Genomic_DNA"/>
</dbReference>
<dbReference type="PANTHER" id="PTHR33608:SF7">
    <property type="entry name" value="DUF58 DOMAIN-CONTAINING PROTEIN"/>
    <property type="match status" value="1"/>
</dbReference>
<proteinExistence type="predicted"/>
<dbReference type="Proteomes" id="UP000252355">
    <property type="component" value="Unassembled WGS sequence"/>
</dbReference>
<dbReference type="InterPro" id="IPR036465">
    <property type="entry name" value="vWFA_dom_sf"/>
</dbReference>
<accession>A0A367ZLA6</accession>
<sequence length="306" mass="34725">MDKTRRLSRFLDPKVLASIASMEIRARSVVEGAIEGLHKSPFKGFNVEFAEYRSYVPGDPIRDIDWKVFARTDKYYIKEHEEETNLSGYLIIDTSGSMSFKGDGAAFSKLEYAATLAASLAFLMLKQQDSVGLVTFADGVRKIVRPKSGMGHLKGICRELEATEPTGATDIGETLDRVAETMRKRGLLIMFSDLMDSAEAIIAKARQLRTRRHEIVLFHVLDRQELTFPFEDTILFRDLEDRSEIVADAYALRREYLRRVQHLVTTFQSALRRAGIDYLLADTSRPIEASLRQFFTRRMAGGIRVA</sequence>
<dbReference type="AlphaFoldDB" id="A0A367ZLA6"/>
<dbReference type="PANTHER" id="PTHR33608">
    <property type="entry name" value="BLL2464 PROTEIN"/>
    <property type="match status" value="1"/>
</dbReference>
<organism evidence="2 3">
    <name type="scientific">Candidatus Ozemobacter sibiricus</name>
    <dbReference type="NCBI Taxonomy" id="2268124"/>
    <lineage>
        <taxon>Bacteria</taxon>
        <taxon>Candidatus Ozemobacteria</taxon>
        <taxon>Candidatus Ozemobacterales</taxon>
        <taxon>Candidatus Ozemobacteraceae</taxon>
        <taxon>Candidatus Ozemobacter</taxon>
    </lineage>
</organism>
<reference evidence="2 3" key="1">
    <citation type="submission" date="2018-05" db="EMBL/GenBank/DDBJ databases">
        <title>A metagenomic window into the 2 km-deep terrestrial subsurface aquifer revealed taxonomically and functionally diverse microbial community comprising novel uncultured bacterial lineages.</title>
        <authorList>
            <person name="Kadnikov V.V."/>
            <person name="Mardanov A.V."/>
            <person name="Beletsky A.V."/>
            <person name="Banks D."/>
            <person name="Pimenov N.V."/>
            <person name="Frank Y.A."/>
            <person name="Karnachuk O.V."/>
            <person name="Ravin N.V."/>
        </authorList>
    </citation>
    <scope>NUCLEOTIDE SEQUENCE [LARGE SCALE GENOMIC DNA]</scope>
    <source>
        <strain evidence="2">BY5</strain>
    </source>
</reference>
<gene>
    <name evidence="2" type="ORF">OZSIB_1035</name>
</gene>
<feature type="domain" description="VWFA" evidence="1">
    <location>
        <begin position="85"/>
        <end position="255"/>
    </location>
</feature>
<dbReference type="Gene3D" id="3.40.50.410">
    <property type="entry name" value="von Willebrand factor, type A domain"/>
    <property type="match status" value="1"/>
</dbReference>
<name>A0A367ZLA6_9BACT</name>
<dbReference type="SMART" id="SM00327">
    <property type="entry name" value="VWA"/>
    <property type="match status" value="1"/>
</dbReference>
<dbReference type="SUPFAM" id="SSF53300">
    <property type="entry name" value="vWA-like"/>
    <property type="match status" value="1"/>
</dbReference>
<comment type="caution">
    <text evidence="2">The sequence shown here is derived from an EMBL/GenBank/DDBJ whole genome shotgun (WGS) entry which is preliminary data.</text>
</comment>
<evidence type="ECO:0000313" key="2">
    <source>
        <dbReference type="EMBL" id="RCK78885.1"/>
    </source>
</evidence>
<protein>
    <recommendedName>
        <fullName evidence="1">VWFA domain-containing protein</fullName>
    </recommendedName>
</protein>
<dbReference type="InterPro" id="IPR002881">
    <property type="entry name" value="DUF58"/>
</dbReference>